<comment type="similarity">
    <text evidence="1">Belongs to the heparin-binding growth factors family.</text>
</comment>
<evidence type="ECO:0000313" key="3">
    <source>
        <dbReference type="EMBL" id="CAH3124067.1"/>
    </source>
</evidence>
<dbReference type="Pfam" id="PF00167">
    <property type="entry name" value="FGF"/>
    <property type="match status" value="1"/>
</dbReference>
<dbReference type="InterPro" id="IPR002209">
    <property type="entry name" value="Fibroblast_GF_fam"/>
</dbReference>
<evidence type="ECO:0000256" key="2">
    <source>
        <dbReference type="SAM" id="SignalP"/>
    </source>
</evidence>
<dbReference type="PANTHER" id="PTHR11486">
    <property type="entry name" value="FIBROBLAST GROWTH FACTOR"/>
    <property type="match status" value="1"/>
</dbReference>
<dbReference type="InterPro" id="IPR056378">
    <property type="entry name" value="Let-756-like_FGF"/>
</dbReference>
<evidence type="ECO:0000256" key="1">
    <source>
        <dbReference type="ARBA" id="ARBA00007936"/>
    </source>
</evidence>
<gene>
    <name evidence="3" type="ORF">PLOB_00030399</name>
</gene>
<evidence type="ECO:0000313" key="4">
    <source>
        <dbReference type="Proteomes" id="UP001159405"/>
    </source>
</evidence>
<keyword evidence="2" id="KW-0732">Signal</keyword>
<feature type="non-terminal residue" evidence="3">
    <location>
        <position position="1"/>
    </location>
</feature>
<feature type="chain" id="PRO_5046889072" description="Fibroblast growth factor" evidence="2">
    <location>
        <begin position="21"/>
        <end position="190"/>
    </location>
</feature>
<comment type="caution">
    <text evidence="3">The sequence shown here is derived from an EMBL/GenBank/DDBJ whole genome shotgun (WGS) entry which is preliminary data.</text>
</comment>
<dbReference type="SUPFAM" id="SSF50353">
    <property type="entry name" value="Cytokine"/>
    <property type="match status" value="1"/>
</dbReference>
<dbReference type="Proteomes" id="UP001159405">
    <property type="component" value="Unassembled WGS sequence"/>
</dbReference>
<dbReference type="InterPro" id="IPR008996">
    <property type="entry name" value="IL1/FGF"/>
</dbReference>
<keyword evidence="4" id="KW-1185">Reference proteome</keyword>
<reference evidence="3 4" key="1">
    <citation type="submission" date="2022-05" db="EMBL/GenBank/DDBJ databases">
        <authorList>
            <consortium name="Genoscope - CEA"/>
            <person name="William W."/>
        </authorList>
    </citation>
    <scope>NUCLEOTIDE SEQUENCE [LARGE SCALE GENOMIC DNA]</scope>
</reference>
<dbReference type="EMBL" id="CALNXK010000039">
    <property type="protein sequence ID" value="CAH3124067.1"/>
    <property type="molecule type" value="Genomic_DNA"/>
</dbReference>
<feature type="signal peptide" evidence="2">
    <location>
        <begin position="1"/>
        <end position="20"/>
    </location>
</feature>
<dbReference type="CDD" id="cd00058">
    <property type="entry name" value="beta-trefoil_FGF"/>
    <property type="match status" value="1"/>
</dbReference>
<dbReference type="SMART" id="SM00442">
    <property type="entry name" value="FGF"/>
    <property type="match status" value="1"/>
</dbReference>
<protein>
    <recommendedName>
        <fullName evidence="5">Fibroblast growth factor</fullName>
    </recommendedName>
</protein>
<evidence type="ECO:0008006" key="5">
    <source>
        <dbReference type="Google" id="ProtNLM"/>
    </source>
</evidence>
<organism evidence="3 4">
    <name type="scientific">Porites lobata</name>
    <dbReference type="NCBI Taxonomy" id="104759"/>
    <lineage>
        <taxon>Eukaryota</taxon>
        <taxon>Metazoa</taxon>
        <taxon>Cnidaria</taxon>
        <taxon>Anthozoa</taxon>
        <taxon>Hexacorallia</taxon>
        <taxon>Scleractinia</taxon>
        <taxon>Fungiina</taxon>
        <taxon>Poritidae</taxon>
        <taxon>Porites</taxon>
    </lineage>
</organism>
<accession>A0ABN8NZ73</accession>
<sequence length="190" mass="21863">LSTVCLFVPVLLLYIIELYPRIPITDKSSKDRQSRSRVAKSVTHLHVVGNAPTNRVRAQLLSRTGYFLEILADGTIDTTLNNSSNYTILEIQTYNKTLKRFLGVHCGCYLAYEDRGKRRGKFIGTRKKTNDSLFLELFEENSFTTYRPLTYPRQHNDTGYLAIKENGKFRRVDRSMAGMQASQFNILELK</sequence>
<proteinExistence type="inferred from homology"/>
<name>A0ABN8NZ73_9CNID</name>
<dbReference type="Gene3D" id="2.80.10.50">
    <property type="match status" value="1"/>
</dbReference>